<evidence type="ECO:0000313" key="1">
    <source>
        <dbReference type="EMBL" id="TXD71140.1"/>
    </source>
</evidence>
<dbReference type="PROSITE" id="PS51257">
    <property type="entry name" value="PROKAR_LIPOPROTEIN"/>
    <property type="match status" value="1"/>
</dbReference>
<reference evidence="1 2" key="1">
    <citation type="submission" date="2019-08" db="EMBL/GenBank/DDBJ databases">
        <title>Genome of Aequorivita antarctica SW49 (type strain).</title>
        <authorList>
            <person name="Bowman J.P."/>
        </authorList>
    </citation>
    <scope>NUCLEOTIDE SEQUENCE [LARGE SCALE GENOMIC DNA]</scope>
    <source>
        <strain evidence="1 2">SW49</strain>
    </source>
</reference>
<comment type="caution">
    <text evidence="1">The sequence shown here is derived from an EMBL/GenBank/DDBJ whole genome shotgun (WGS) entry which is preliminary data.</text>
</comment>
<sequence length="244" mass="28481">MKIIKFLILTLTMVFLISCNKDDDQVREELPGIPTTISGNVKDYHRFINVGNFEIKLIKVWSCPDGGIGPNYCTKLISTTNSDINGNYQIDFDYNLRSDESYRMAFNETETNNYFYEFVTPTGEFYRDYDTSNLVEGENNILNLNAWLPIKIKFNLTVLNNHTPPLNTNIYYNDNSDFGTQGTYENFNTFEIKARPNSEVNIKFWYIENYTTNNPIFHFAPTIQYQTDETELTELSYEIDCNTF</sequence>
<gene>
    <name evidence="1" type="ORF">ESU54_17660</name>
</gene>
<dbReference type="EMBL" id="VORT01000043">
    <property type="protein sequence ID" value="TXD71140.1"/>
    <property type="molecule type" value="Genomic_DNA"/>
</dbReference>
<proteinExistence type="predicted"/>
<evidence type="ECO:0000313" key="2">
    <source>
        <dbReference type="Proteomes" id="UP000321497"/>
    </source>
</evidence>
<dbReference type="Proteomes" id="UP000321497">
    <property type="component" value="Unassembled WGS sequence"/>
</dbReference>
<organism evidence="1 2">
    <name type="scientific">Aequorivita antarctica</name>
    <dbReference type="NCBI Taxonomy" id="153266"/>
    <lineage>
        <taxon>Bacteria</taxon>
        <taxon>Pseudomonadati</taxon>
        <taxon>Bacteroidota</taxon>
        <taxon>Flavobacteriia</taxon>
        <taxon>Flavobacteriales</taxon>
        <taxon>Flavobacteriaceae</taxon>
        <taxon>Aequorivita</taxon>
    </lineage>
</organism>
<name>A0A5C6YVS9_9FLAO</name>
<dbReference type="OrthoDB" id="1453041at2"/>
<accession>A0A5C6YVS9</accession>
<keyword evidence="2" id="KW-1185">Reference proteome</keyword>
<dbReference type="AlphaFoldDB" id="A0A5C6YVS9"/>
<dbReference type="RefSeq" id="WP_111845841.1">
    <property type="nucleotide sequence ID" value="NZ_UEGI01000028.1"/>
</dbReference>
<protein>
    <submittedName>
        <fullName evidence="1">Uncharacterized protein</fullName>
    </submittedName>
</protein>